<organism evidence="6 7">
    <name type="scientific">Tetrapyrgos nigripes</name>
    <dbReference type="NCBI Taxonomy" id="182062"/>
    <lineage>
        <taxon>Eukaryota</taxon>
        <taxon>Fungi</taxon>
        <taxon>Dikarya</taxon>
        <taxon>Basidiomycota</taxon>
        <taxon>Agaricomycotina</taxon>
        <taxon>Agaricomycetes</taxon>
        <taxon>Agaricomycetidae</taxon>
        <taxon>Agaricales</taxon>
        <taxon>Marasmiineae</taxon>
        <taxon>Marasmiaceae</taxon>
        <taxon>Tetrapyrgos</taxon>
    </lineage>
</organism>
<dbReference type="InterPro" id="IPR006094">
    <property type="entry name" value="Oxid_FAD_bind_N"/>
</dbReference>
<dbReference type="Gene3D" id="3.40.462.20">
    <property type="match status" value="1"/>
</dbReference>
<comment type="similarity">
    <text evidence="1">Belongs to the oxygen-dependent FAD-linked oxidoreductase family.</text>
</comment>
<evidence type="ECO:0000313" key="6">
    <source>
        <dbReference type="EMBL" id="KAF5346794.1"/>
    </source>
</evidence>
<feature type="domain" description="FAD-binding PCMH-type" evidence="5">
    <location>
        <begin position="135"/>
        <end position="320"/>
    </location>
</feature>
<dbReference type="Gene3D" id="3.30.465.10">
    <property type="match status" value="1"/>
</dbReference>
<dbReference type="EMBL" id="JAACJM010000099">
    <property type="protein sequence ID" value="KAF5346794.1"/>
    <property type="molecule type" value="Genomic_DNA"/>
</dbReference>
<gene>
    <name evidence="6" type="ORF">D9758_015735</name>
</gene>
<name>A0A8H5CSW9_9AGAR</name>
<dbReference type="InterPro" id="IPR036318">
    <property type="entry name" value="FAD-bd_PCMH-like_sf"/>
</dbReference>
<dbReference type="InterPro" id="IPR050432">
    <property type="entry name" value="FAD-linked_Oxidoreductases_BP"/>
</dbReference>
<dbReference type="PROSITE" id="PS51257">
    <property type="entry name" value="PROKAR_LIPOPROTEIN"/>
    <property type="match status" value="1"/>
</dbReference>
<dbReference type="Pfam" id="PF01565">
    <property type="entry name" value="FAD_binding_4"/>
    <property type="match status" value="1"/>
</dbReference>
<dbReference type="GO" id="GO:0016491">
    <property type="term" value="F:oxidoreductase activity"/>
    <property type="evidence" value="ECO:0007669"/>
    <property type="project" value="UniProtKB-KW"/>
</dbReference>
<dbReference type="InterPro" id="IPR016166">
    <property type="entry name" value="FAD-bd_PCMH"/>
</dbReference>
<dbReference type="PANTHER" id="PTHR13878:SF91">
    <property type="entry name" value="FAD BINDING DOMAIN PROTEIN (AFU_ORTHOLOGUE AFUA_6G12070)-RELATED"/>
    <property type="match status" value="1"/>
</dbReference>
<protein>
    <recommendedName>
        <fullName evidence="5">FAD-binding PCMH-type domain-containing protein</fullName>
    </recommendedName>
</protein>
<dbReference type="InterPro" id="IPR016169">
    <property type="entry name" value="FAD-bd_PCMH_sub2"/>
</dbReference>
<reference evidence="6 7" key="1">
    <citation type="journal article" date="2020" name="ISME J.">
        <title>Uncovering the hidden diversity of litter-decomposition mechanisms in mushroom-forming fungi.</title>
        <authorList>
            <person name="Floudas D."/>
            <person name="Bentzer J."/>
            <person name="Ahren D."/>
            <person name="Johansson T."/>
            <person name="Persson P."/>
            <person name="Tunlid A."/>
        </authorList>
    </citation>
    <scope>NUCLEOTIDE SEQUENCE [LARGE SCALE GENOMIC DNA]</scope>
    <source>
        <strain evidence="6 7">CBS 291.85</strain>
    </source>
</reference>
<dbReference type="Pfam" id="PF08031">
    <property type="entry name" value="BBE"/>
    <property type="match status" value="1"/>
</dbReference>
<comment type="caution">
    <text evidence="6">The sequence shown here is derived from an EMBL/GenBank/DDBJ whole genome shotgun (WGS) entry which is preliminary data.</text>
</comment>
<proteinExistence type="inferred from homology"/>
<evidence type="ECO:0000313" key="7">
    <source>
        <dbReference type="Proteomes" id="UP000559256"/>
    </source>
</evidence>
<evidence type="ECO:0000256" key="4">
    <source>
        <dbReference type="SAM" id="SignalP"/>
    </source>
</evidence>
<dbReference type="GO" id="GO:0071949">
    <property type="term" value="F:FAD binding"/>
    <property type="evidence" value="ECO:0007669"/>
    <property type="project" value="InterPro"/>
</dbReference>
<evidence type="ECO:0000256" key="2">
    <source>
        <dbReference type="ARBA" id="ARBA00023002"/>
    </source>
</evidence>
<keyword evidence="4" id="KW-0732">Signal</keyword>
<dbReference type="AlphaFoldDB" id="A0A8H5CSW9"/>
<feature type="signal peptide" evidence="4">
    <location>
        <begin position="1"/>
        <end position="23"/>
    </location>
</feature>
<keyword evidence="2" id="KW-0560">Oxidoreductase</keyword>
<keyword evidence="3" id="KW-1133">Transmembrane helix</keyword>
<feature type="transmembrane region" description="Helical" evidence="3">
    <location>
        <begin position="632"/>
        <end position="652"/>
    </location>
</feature>
<evidence type="ECO:0000259" key="5">
    <source>
        <dbReference type="PROSITE" id="PS51387"/>
    </source>
</evidence>
<keyword evidence="3" id="KW-0472">Membrane</keyword>
<sequence>MKLQLFSLFSFVLLISSACRGEARRICKCRPNQWWCWPTGWDWDEFSTKLSTPNALIKNQRPMGAVCYPKDPLYDPVACQSLNYTLHGFDFAFMSSRINATNWYNYDSIIYPDYFEETEVGCPYFPLTPDSICEQGRVPLYAVNASTTQDIVEAIKLASKWDIRLVVKNTGHDAIGRAFGVNALEIFTYNMKNLTVHNNFVPKGAPRGTPPVPAMTVGAGVNWDQAYAAADAAGRTIAGGLSPMGTVGTAGWNLGTGHSLLSSHFGLGVDNSLEFTVVLPDASVVTVNEYLTPDLYWAIRGGGGPSFGVVVDITIKLHEAKKYTGAFYESYCNSDACFLELLTTWMKYHNAVADAGWSGIWPTCDRIFYLTLGTPYDVAPSRQTINVLKEFMEEAKGILGNHVTVSEFRDYDSFEDFCEKNLKQDPTAVGFNMTEIVFGQVQLVTSSWLLPREATAPENAAKMAKAVASVDSAVVVPFLVGGGAVNDPAKKSSSAANPAWRNTLVDMTIAETGSEFDDINVLQKTVHDDIAPFRAMAPPPYGGMYLNEADILEEEWQVAQWGEQYPRLLEIKKRIDPKDLLIVRMGVNSEGWDDEITCKTVTTSLAAYAFTRTKTVTTNLAAYAFTRTTEIASVWVLVVVLILTLVSLNWYLQLVDTRPVVSLFQAFL</sequence>
<dbReference type="InterPro" id="IPR012951">
    <property type="entry name" value="BBE"/>
</dbReference>
<evidence type="ECO:0000256" key="1">
    <source>
        <dbReference type="ARBA" id="ARBA00005466"/>
    </source>
</evidence>
<dbReference type="SUPFAM" id="SSF56176">
    <property type="entry name" value="FAD-binding/transporter-associated domain-like"/>
    <property type="match status" value="1"/>
</dbReference>
<feature type="chain" id="PRO_5034233591" description="FAD-binding PCMH-type domain-containing protein" evidence="4">
    <location>
        <begin position="24"/>
        <end position="668"/>
    </location>
</feature>
<dbReference type="PANTHER" id="PTHR13878">
    <property type="entry name" value="GULONOLACTONE OXIDASE"/>
    <property type="match status" value="1"/>
</dbReference>
<dbReference type="PROSITE" id="PS51387">
    <property type="entry name" value="FAD_PCMH"/>
    <property type="match status" value="1"/>
</dbReference>
<keyword evidence="7" id="KW-1185">Reference proteome</keyword>
<evidence type="ECO:0000256" key="3">
    <source>
        <dbReference type="SAM" id="Phobius"/>
    </source>
</evidence>
<dbReference type="OrthoDB" id="9983560at2759"/>
<accession>A0A8H5CSW9</accession>
<keyword evidence="3" id="KW-0812">Transmembrane</keyword>
<dbReference type="Proteomes" id="UP000559256">
    <property type="component" value="Unassembled WGS sequence"/>
</dbReference>